<organism evidence="1">
    <name type="scientific">Rhizopus microsporus var. microsporus</name>
    <dbReference type="NCBI Taxonomy" id="86635"/>
    <lineage>
        <taxon>Eukaryota</taxon>
        <taxon>Fungi</taxon>
        <taxon>Fungi incertae sedis</taxon>
        <taxon>Mucoromycota</taxon>
        <taxon>Mucoromycotina</taxon>
        <taxon>Mucoromycetes</taxon>
        <taxon>Mucorales</taxon>
        <taxon>Mucorineae</taxon>
        <taxon>Rhizopodaceae</taxon>
        <taxon>Rhizopus</taxon>
    </lineage>
</organism>
<feature type="non-terminal residue" evidence="1">
    <location>
        <position position="1"/>
    </location>
</feature>
<gene>
    <name evidence="1" type="ORF">BCV72DRAFT_170989</name>
</gene>
<protein>
    <submittedName>
        <fullName evidence="1">Uncharacterized protein</fullName>
    </submittedName>
</protein>
<name>A0A1X0QYV6_RHIZD</name>
<sequence length="108" mass="12671">FLTYFNGLWLPRKKLWSKAWKQIIINAYCSSLLKSNFSNASFHTNSLIEPYHNLLKTFYLGRSRSVRVVRLIYLLSQVVAVDYYQKAVKCKFGFQAVKLTVEDQKKKA</sequence>
<dbReference type="AlphaFoldDB" id="A0A1X0QYV6"/>
<reference evidence="1" key="1">
    <citation type="journal article" date="2016" name="Proc. Natl. Acad. Sci. U.S.A.">
        <title>Lipid metabolic changes in an early divergent fungus govern the establishment of a mutualistic symbiosis with endobacteria.</title>
        <authorList>
            <person name="Lastovetsky O.A."/>
            <person name="Gaspar M.L."/>
            <person name="Mondo S.J."/>
            <person name="LaButti K.M."/>
            <person name="Sandor L."/>
            <person name="Grigoriev I.V."/>
            <person name="Henry S.A."/>
            <person name="Pawlowska T.E."/>
        </authorList>
    </citation>
    <scope>NUCLEOTIDE SEQUENCE [LARGE SCALE GENOMIC DNA]</scope>
    <source>
        <strain evidence="1">ATCC 52814</strain>
    </source>
</reference>
<accession>A0A1X0QYV6</accession>
<dbReference type="VEuPathDB" id="FungiDB:BCV72DRAFT_170989"/>
<proteinExistence type="predicted"/>
<feature type="non-terminal residue" evidence="1">
    <location>
        <position position="108"/>
    </location>
</feature>
<dbReference type="Proteomes" id="UP000242414">
    <property type="component" value="Unassembled WGS sequence"/>
</dbReference>
<dbReference type="EMBL" id="KV921958">
    <property type="protein sequence ID" value="ORE04934.1"/>
    <property type="molecule type" value="Genomic_DNA"/>
</dbReference>
<evidence type="ECO:0000313" key="1">
    <source>
        <dbReference type="EMBL" id="ORE04934.1"/>
    </source>
</evidence>